<reference evidence="7" key="1">
    <citation type="submission" date="2021-10" db="EMBL/GenBank/DDBJ databases">
        <title>Tropical sea cucumber genome reveals ecological adaptation and Cuvierian tubules defense mechanism.</title>
        <authorList>
            <person name="Chen T."/>
        </authorList>
    </citation>
    <scope>NUCLEOTIDE SEQUENCE</scope>
    <source>
        <strain evidence="7">Nanhai2018</strain>
        <tissue evidence="7">Muscle</tissue>
    </source>
</reference>
<evidence type="ECO:0000313" key="8">
    <source>
        <dbReference type="Proteomes" id="UP001152320"/>
    </source>
</evidence>
<dbReference type="GO" id="GO:0032511">
    <property type="term" value="P:late endosome to vacuole transport via multivesicular body sorting pathway"/>
    <property type="evidence" value="ECO:0007669"/>
    <property type="project" value="TreeGrafter"/>
</dbReference>
<evidence type="ECO:0000256" key="5">
    <source>
        <dbReference type="SAM" id="MobiDB-lite"/>
    </source>
</evidence>
<evidence type="ECO:0000256" key="4">
    <source>
        <dbReference type="SAM" id="Coils"/>
    </source>
</evidence>
<dbReference type="OrthoDB" id="10250120at2759"/>
<dbReference type="Proteomes" id="UP001152320">
    <property type="component" value="Chromosome 17"/>
</dbReference>
<dbReference type="InterPro" id="IPR005024">
    <property type="entry name" value="Snf7_fam"/>
</dbReference>
<dbReference type="PANTHER" id="PTHR22761">
    <property type="entry name" value="CHARGED MULTIVESICULAR BODY PROTEIN"/>
    <property type="match status" value="1"/>
</dbReference>
<feature type="compositionally biased region" description="Basic and acidic residues" evidence="5">
    <location>
        <begin position="418"/>
        <end position="434"/>
    </location>
</feature>
<feature type="coiled-coil region" evidence="4">
    <location>
        <begin position="254"/>
        <end position="288"/>
    </location>
</feature>
<comment type="similarity">
    <text evidence="2">Belongs to the SNF7 family.</text>
</comment>
<comment type="caution">
    <text evidence="7">The sequence shown here is derived from an EMBL/GenBank/DDBJ whole genome shotgun (WGS) entry which is preliminary data.</text>
</comment>
<keyword evidence="3" id="KW-0967">Endosome</keyword>
<protein>
    <submittedName>
        <fullName evidence="7">Charged multivesicular body protein 7</fullName>
    </submittedName>
</protein>
<dbReference type="GO" id="GO:0006900">
    <property type="term" value="P:vesicle budding from membrane"/>
    <property type="evidence" value="ECO:0007669"/>
    <property type="project" value="TreeGrafter"/>
</dbReference>
<dbReference type="EMBL" id="JAIZAY010000017">
    <property type="protein sequence ID" value="KAJ8025464.1"/>
    <property type="molecule type" value="Genomic_DNA"/>
</dbReference>
<organism evidence="7 8">
    <name type="scientific">Holothuria leucospilota</name>
    <name type="common">Black long sea cucumber</name>
    <name type="synonym">Mertensiothuria leucospilota</name>
    <dbReference type="NCBI Taxonomy" id="206669"/>
    <lineage>
        <taxon>Eukaryota</taxon>
        <taxon>Metazoa</taxon>
        <taxon>Echinodermata</taxon>
        <taxon>Eleutherozoa</taxon>
        <taxon>Echinozoa</taxon>
        <taxon>Holothuroidea</taxon>
        <taxon>Aspidochirotacea</taxon>
        <taxon>Aspidochirotida</taxon>
        <taxon>Holothuriidae</taxon>
        <taxon>Holothuria</taxon>
    </lineage>
</organism>
<keyword evidence="4" id="KW-0175">Coiled coil</keyword>
<evidence type="ECO:0000256" key="3">
    <source>
        <dbReference type="ARBA" id="ARBA00022753"/>
    </source>
</evidence>
<evidence type="ECO:0000256" key="2">
    <source>
        <dbReference type="ARBA" id="ARBA00006190"/>
    </source>
</evidence>
<feature type="domain" description="CHMP7 winged helix" evidence="6">
    <location>
        <begin position="167"/>
        <end position="237"/>
    </location>
</feature>
<dbReference type="InterPro" id="IPR057471">
    <property type="entry name" value="CHMP7_WHD"/>
</dbReference>
<dbReference type="GO" id="GO:0000815">
    <property type="term" value="C:ESCRT III complex"/>
    <property type="evidence" value="ECO:0007669"/>
    <property type="project" value="TreeGrafter"/>
</dbReference>
<dbReference type="Pfam" id="PF03357">
    <property type="entry name" value="Snf7"/>
    <property type="match status" value="1"/>
</dbReference>
<evidence type="ECO:0000256" key="1">
    <source>
        <dbReference type="ARBA" id="ARBA00004177"/>
    </source>
</evidence>
<name>A0A9Q0YN03_HOLLE</name>
<gene>
    <name evidence="7" type="ORF">HOLleu_33029</name>
</gene>
<comment type="subcellular location">
    <subcellularLocation>
        <location evidence="1">Endosome</location>
    </subcellularLocation>
</comment>
<accession>A0A9Q0YN03</accession>
<dbReference type="Pfam" id="PF25880">
    <property type="entry name" value="WHD_CHMP7_1st"/>
    <property type="match status" value="1"/>
</dbReference>
<feature type="region of interest" description="Disordered" evidence="5">
    <location>
        <begin position="411"/>
        <end position="460"/>
    </location>
</feature>
<sequence length="460" mass="52591">MPGPSKDIQHFTRYFAMQQPCLKKMERELLPSCWEDDERMNYLFSAFRENRQSNQNDWDTKMTFWTKCIEQYYKCSKTAVFQSDQISNNFQRNGVIPMGMETVMKEMLRTGKIIQKEDFERNVDGGWIGWGADVMVRRPARWAINSVLKGNQRIPQGTYIHKNVLEDMTERVLSRHYSSPSPDSITSHIQEQSDFESSIADICSDEETKSLIILELRRRKKVVVNTLMDGCKVVKFASSKMTAVDPLTETEIGVFRLQKTVASLSQQLERLTREVQNHQQQARLHIQKGLKTSAKNSLRKKKLTEQRLEKREGTLNILQELLEKIQSAKTDKMIIDAYKAGSSALKGTLKENNLTPETVDDTLSEVQEVMEMCNEINDTLAQGNKDLDESMNLDLDLEESTLEAELDALMNPPADQNVEEKATTAEKEKGKGDVLSDLPPVPNSLPKEEKESPQRELTAS</sequence>
<dbReference type="GO" id="GO:0009898">
    <property type="term" value="C:cytoplasmic side of plasma membrane"/>
    <property type="evidence" value="ECO:0007669"/>
    <property type="project" value="TreeGrafter"/>
</dbReference>
<keyword evidence="8" id="KW-1185">Reference proteome</keyword>
<dbReference type="Pfam" id="PF25239">
    <property type="entry name" value="WHD_CHMP7"/>
    <property type="match status" value="1"/>
</dbReference>
<proteinExistence type="inferred from homology"/>
<evidence type="ECO:0000313" key="7">
    <source>
        <dbReference type="EMBL" id="KAJ8025464.1"/>
    </source>
</evidence>
<dbReference type="GO" id="GO:0005771">
    <property type="term" value="C:multivesicular body"/>
    <property type="evidence" value="ECO:0007669"/>
    <property type="project" value="TreeGrafter"/>
</dbReference>
<evidence type="ECO:0000259" key="6">
    <source>
        <dbReference type="Pfam" id="PF25239"/>
    </source>
</evidence>
<dbReference type="PANTHER" id="PTHR22761:SF10">
    <property type="entry name" value="GH13992P"/>
    <property type="match status" value="1"/>
</dbReference>
<dbReference type="AlphaFoldDB" id="A0A9Q0YN03"/>